<name>A0A420XNB9_9ACTN</name>
<dbReference type="EMBL" id="RBWV01000013">
    <property type="protein sequence ID" value="RKS72763.1"/>
    <property type="molecule type" value="Genomic_DNA"/>
</dbReference>
<gene>
    <name evidence="1" type="ORF">CLV35_3012</name>
</gene>
<evidence type="ECO:0000313" key="1">
    <source>
        <dbReference type="EMBL" id="RKS72763.1"/>
    </source>
</evidence>
<comment type="caution">
    <text evidence="1">The sequence shown here is derived from an EMBL/GenBank/DDBJ whole genome shotgun (WGS) entry which is preliminary data.</text>
</comment>
<evidence type="ECO:0008006" key="3">
    <source>
        <dbReference type="Google" id="ProtNLM"/>
    </source>
</evidence>
<protein>
    <recommendedName>
        <fullName evidence="3">Transcriptional regulator, AbiEi antitoxin, Type IV TA system</fullName>
    </recommendedName>
</protein>
<reference evidence="1 2" key="1">
    <citation type="submission" date="2018-10" db="EMBL/GenBank/DDBJ databases">
        <title>Genomic Encyclopedia of Archaeal and Bacterial Type Strains, Phase II (KMG-II): from individual species to whole genera.</title>
        <authorList>
            <person name="Goeker M."/>
        </authorList>
    </citation>
    <scope>NUCLEOTIDE SEQUENCE [LARGE SCALE GENOMIC DNA]</scope>
    <source>
        <strain evidence="1 2">RP-AC37</strain>
    </source>
</reference>
<dbReference type="InParanoid" id="A0A420XNB9"/>
<accession>A0A420XNB9</accession>
<organism evidence="1 2">
    <name type="scientific">Motilibacter peucedani</name>
    <dbReference type="NCBI Taxonomy" id="598650"/>
    <lineage>
        <taxon>Bacteria</taxon>
        <taxon>Bacillati</taxon>
        <taxon>Actinomycetota</taxon>
        <taxon>Actinomycetes</taxon>
        <taxon>Motilibacterales</taxon>
        <taxon>Motilibacteraceae</taxon>
        <taxon>Motilibacter</taxon>
    </lineage>
</organism>
<evidence type="ECO:0000313" key="2">
    <source>
        <dbReference type="Proteomes" id="UP000281955"/>
    </source>
</evidence>
<sequence>MKWQEGVVSQQQALEAGMTHSALRRRVSTGRWQLVQPRTYLTHSGPPNLPSRLWAAVLAAGPDAALSHDSAAALWGTAPGYSGPVRVMIPFEQNPPQLRDVRLRRSRRLRPVHHPSTSLPCTSVEATVFDLADEAVKVRDALAVVAAALQRRATTGTKLTAELTFRNRVRWRGGITAALSDLAGGAESVLELEYLRRVERAHGLPTARRQAPAFVQGTWAMRDCLYDEYAVIAELDGWLGHGDAAGRFRDMRRDNAAATRGQTTLRFGHADVFGEPCQVARLVGEVLTRAGWPGPLRRCGPSCSL</sequence>
<dbReference type="AlphaFoldDB" id="A0A420XNB9"/>
<proteinExistence type="predicted"/>
<keyword evidence="2" id="KW-1185">Reference proteome</keyword>
<dbReference type="Proteomes" id="UP000281955">
    <property type="component" value="Unassembled WGS sequence"/>
</dbReference>